<gene>
    <name evidence="1" type="ORF">M9458_043620</name>
</gene>
<dbReference type="EMBL" id="JAMKFB020000022">
    <property type="protein sequence ID" value="KAL0159895.1"/>
    <property type="molecule type" value="Genomic_DNA"/>
</dbReference>
<proteinExistence type="predicted"/>
<dbReference type="AlphaFoldDB" id="A0ABD0NEK8"/>
<dbReference type="Gene3D" id="3.30.420.10">
    <property type="entry name" value="Ribonuclease H-like superfamily/Ribonuclease H"/>
    <property type="match status" value="1"/>
</dbReference>
<evidence type="ECO:0000313" key="2">
    <source>
        <dbReference type="Proteomes" id="UP001529510"/>
    </source>
</evidence>
<feature type="non-terminal residue" evidence="1">
    <location>
        <position position="82"/>
    </location>
</feature>
<sequence length="82" mass="9191">KNEVWGHRQFWQDAELHVHCCDVCTAQKGPSRRSHAPLQQLGVDILGPFPVTEAGNHFVLVAMDYFTKWPEGFAVPDQSAST</sequence>
<comment type="caution">
    <text evidence="1">The sequence shown here is derived from an EMBL/GenBank/DDBJ whole genome shotgun (WGS) entry which is preliminary data.</text>
</comment>
<dbReference type="InterPro" id="IPR012337">
    <property type="entry name" value="RNaseH-like_sf"/>
</dbReference>
<evidence type="ECO:0000313" key="1">
    <source>
        <dbReference type="EMBL" id="KAL0159895.1"/>
    </source>
</evidence>
<dbReference type="SUPFAM" id="SSF53098">
    <property type="entry name" value="Ribonuclease H-like"/>
    <property type="match status" value="1"/>
</dbReference>
<keyword evidence="2" id="KW-1185">Reference proteome</keyword>
<dbReference type="PANTHER" id="PTHR47266">
    <property type="entry name" value="ENDONUCLEASE-RELATED"/>
    <property type="match status" value="1"/>
</dbReference>
<organism evidence="1 2">
    <name type="scientific">Cirrhinus mrigala</name>
    <name type="common">Mrigala</name>
    <dbReference type="NCBI Taxonomy" id="683832"/>
    <lineage>
        <taxon>Eukaryota</taxon>
        <taxon>Metazoa</taxon>
        <taxon>Chordata</taxon>
        <taxon>Craniata</taxon>
        <taxon>Vertebrata</taxon>
        <taxon>Euteleostomi</taxon>
        <taxon>Actinopterygii</taxon>
        <taxon>Neopterygii</taxon>
        <taxon>Teleostei</taxon>
        <taxon>Ostariophysi</taxon>
        <taxon>Cypriniformes</taxon>
        <taxon>Cyprinidae</taxon>
        <taxon>Labeoninae</taxon>
        <taxon>Labeonini</taxon>
        <taxon>Cirrhinus</taxon>
    </lineage>
</organism>
<dbReference type="InterPro" id="IPR052160">
    <property type="entry name" value="Gypsy_RT_Integrase-like"/>
</dbReference>
<dbReference type="InterPro" id="IPR036397">
    <property type="entry name" value="RNaseH_sf"/>
</dbReference>
<dbReference type="Proteomes" id="UP001529510">
    <property type="component" value="Unassembled WGS sequence"/>
</dbReference>
<accession>A0ABD0NEK8</accession>
<reference evidence="1 2" key="1">
    <citation type="submission" date="2024-05" db="EMBL/GenBank/DDBJ databases">
        <title>Genome sequencing and assembly of Indian major carp, Cirrhinus mrigala (Hamilton, 1822).</title>
        <authorList>
            <person name="Mohindra V."/>
            <person name="Chowdhury L.M."/>
            <person name="Lal K."/>
            <person name="Jena J.K."/>
        </authorList>
    </citation>
    <scope>NUCLEOTIDE SEQUENCE [LARGE SCALE GENOMIC DNA]</scope>
    <source>
        <strain evidence="1">CM1030</strain>
        <tissue evidence="1">Blood</tissue>
    </source>
</reference>
<protein>
    <recommendedName>
        <fullName evidence="3">Gypsy retrotransposon integrase 1</fullName>
    </recommendedName>
</protein>
<feature type="non-terminal residue" evidence="1">
    <location>
        <position position="1"/>
    </location>
</feature>
<evidence type="ECO:0008006" key="3">
    <source>
        <dbReference type="Google" id="ProtNLM"/>
    </source>
</evidence>
<name>A0ABD0NEK8_CIRMR</name>